<reference evidence="8 9" key="1">
    <citation type="journal article" date="2024" name="Insects">
        <title>An Improved Chromosome-Level Genome Assembly of the Firefly Pyrocoelia pectoralis.</title>
        <authorList>
            <person name="Fu X."/>
            <person name="Meyer-Rochow V.B."/>
            <person name="Ballantyne L."/>
            <person name="Zhu X."/>
        </authorList>
    </citation>
    <scope>NUCLEOTIDE SEQUENCE [LARGE SCALE GENOMIC DNA]</scope>
    <source>
        <strain evidence="8">XCY_ONT2</strain>
    </source>
</reference>
<dbReference type="AlphaFoldDB" id="A0AAN7ZW55"/>
<dbReference type="CDD" id="cd14978">
    <property type="entry name" value="7tmA_FMRFamide_R-like"/>
    <property type="match status" value="1"/>
</dbReference>
<dbReference type="PANTHER" id="PTHR46641:SF2">
    <property type="entry name" value="FMRFAMIDE RECEPTOR"/>
    <property type="match status" value="1"/>
</dbReference>
<dbReference type="SUPFAM" id="SSF81321">
    <property type="entry name" value="Family A G protein-coupled receptor-like"/>
    <property type="match status" value="1"/>
</dbReference>
<organism evidence="8 9">
    <name type="scientific">Pyrocoelia pectoralis</name>
    <dbReference type="NCBI Taxonomy" id="417401"/>
    <lineage>
        <taxon>Eukaryota</taxon>
        <taxon>Metazoa</taxon>
        <taxon>Ecdysozoa</taxon>
        <taxon>Arthropoda</taxon>
        <taxon>Hexapoda</taxon>
        <taxon>Insecta</taxon>
        <taxon>Pterygota</taxon>
        <taxon>Neoptera</taxon>
        <taxon>Endopterygota</taxon>
        <taxon>Coleoptera</taxon>
        <taxon>Polyphaga</taxon>
        <taxon>Elateriformia</taxon>
        <taxon>Elateroidea</taxon>
        <taxon>Lampyridae</taxon>
        <taxon>Lampyrinae</taxon>
        <taxon>Pyrocoelia</taxon>
    </lineage>
</organism>
<dbReference type="Pfam" id="PF00001">
    <property type="entry name" value="7tm_1"/>
    <property type="match status" value="1"/>
</dbReference>
<dbReference type="PRINTS" id="PR00237">
    <property type="entry name" value="GPCRRHODOPSN"/>
</dbReference>
<protein>
    <recommendedName>
        <fullName evidence="7">G-protein coupled receptors family 1 profile domain-containing protein</fullName>
    </recommendedName>
</protein>
<keyword evidence="5 6" id="KW-0472">Membrane</keyword>
<keyword evidence="4 6" id="KW-1133">Transmembrane helix</keyword>
<keyword evidence="3 6" id="KW-0812">Transmembrane</keyword>
<feature type="transmembrane region" description="Helical" evidence="6">
    <location>
        <begin position="216"/>
        <end position="241"/>
    </location>
</feature>
<dbReference type="InterPro" id="IPR017452">
    <property type="entry name" value="GPCR_Rhodpsn_7TM"/>
</dbReference>
<keyword evidence="9" id="KW-1185">Reference proteome</keyword>
<comment type="caution">
    <text evidence="8">The sequence shown here is derived from an EMBL/GenBank/DDBJ whole genome shotgun (WGS) entry which is preliminary data.</text>
</comment>
<dbReference type="PANTHER" id="PTHR46641">
    <property type="entry name" value="FMRFAMIDE RECEPTOR-RELATED"/>
    <property type="match status" value="1"/>
</dbReference>
<dbReference type="Proteomes" id="UP001329430">
    <property type="component" value="Chromosome 1"/>
</dbReference>
<evidence type="ECO:0000259" key="7">
    <source>
        <dbReference type="PROSITE" id="PS50262"/>
    </source>
</evidence>
<dbReference type="InterPro" id="IPR052954">
    <property type="entry name" value="GPCR-Ligand_Int"/>
</dbReference>
<feature type="transmembrane region" description="Helical" evidence="6">
    <location>
        <begin position="38"/>
        <end position="63"/>
    </location>
</feature>
<feature type="transmembrane region" description="Helical" evidence="6">
    <location>
        <begin position="75"/>
        <end position="100"/>
    </location>
</feature>
<evidence type="ECO:0000256" key="1">
    <source>
        <dbReference type="ARBA" id="ARBA00004370"/>
    </source>
</evidence>
<feature type="domain" description="G-protein coupled receptors family 1 profile" evidence="7">
    <location>
        <begin position="55"/>
        <end position="322"/>
    </location>
</feature>
<feature type="transmembrane region" description="Helical" evidence="6">
    <location>
        <begin position="304"/>
        <end position="325"/>
    </location>
</feature>
<dbReference type="GO" id="GO:0004930">
    <property type="term" value="F:G protein-coupled receptor activity"/>
    <property type="evidence" value="ECO:0007669"/>
    <property type="project" value="InterPro"/>
</dbReference>
<evidence type="ECO:0000313" key="8">
    <source>
        <dbReference type="EMBL" id="KAK5649596.1"/>
    </source>
</evidence>
<dbReference type="Gene3D" id="1.20.1070.10">
    <property type="entry name" value="Rhodopsin 7-helix transmembrane proteins"/>
    <property type="match status" value="1"/>
</dbReference>
<evidence type="ECO:0000256" key="3">
    <source>
        <dbReference type="ARBA" id="ARBA00022692"/>
    </source>
</evidence>
<proteinExistence type="inferred from homology"/>
<evidence type="ECO:0000313" key="9">
    <source>
        <dbReference type="Proteomes" id="UP001329430"/>
    </source>
</evidence>
<dbReference type="PROSITE" id="PS50262">
    <property type="entry name" value="G_PROTEIN_RECEP_F1_2"/>
    <property type="match status" value="1"/>
</dbReference>
<evidence type="ECO:0000256" key="4">
    <source>
        <dbReference type="ARBA" id="ARBA00022989"/>
    </source>
</evidence>
<evidence type="ECO:0000256" key="6">
    <source>
        <dbReference type="SAM" id="Phobius"/>
    </source>
</evidence>
<evidence type="ECO:0000256" key="5">
    <source>
        <dbReference type="ARBA" id="ARBA00023136"/>
    </source>
</evidence>
<comment type="subcellular location">
    <subcellularLocation>
        <location evidence="1">Membrane</location>
    </subcellularLocation>
</comment>
<accession>A0AAN7ZW55</accession>
<sequence length="446" mass="50679">MKNSSFDDVIVSTPSPWTIGENDSCILVPDLSMDCYTFVINGIFLNGIGLLGILGNIISMIILSRPQMKSSINYLLIGLARVDTVLIITSILLFGLPGIYPYTGQLFTYYYVVYPHIVPVIYPLSMATQTASAYLTLTVTLERFVAVCHPLRARSLCTYGRARVYVVVIIIFSFVYNFPKVFEASIKSEWYEDENLAVYCIRPTAFRSNDVYVNVYVHWCYLIFMYVLPFGSLAVLNAAIYKQVRKANMERQRLSRLQRREIGLATMLLFVVLVFFICNLLPLVNNIIESFHFQLDQITKVHLIKTSNLFVTINSSVNFIIYVIFGEKFQRLFLRLFCSHGFFSTATGRDSPDGATTNEDSFISNGDRQSMRLYRQNTAISRNGTSVRLNGAERRSGRTRIPSPGPCVYYPANRRKKEISGVNYTTQTSVPSSEWEQNNCNSATNF</sequence>
<gene>
    <name evidence="8" type="ORF">RI129_000625</name>
</gene>
<evidence type="ECO:0000256" key="2">
    <source>
        <dbReference type="ARBA" id="ARBA00010663"/>
    </source>
</evidence>
<feature type="transmembrane region" description="Helical" evidence="6">
    <location>
        <begin position="162"/>
        <end position="179"/>
    </location>
</feature>
<comment type="similarity">
    <text evidence="2">Belongs to the G-protein coupled receptor 1 family.</text>
</comment>
<name>A0AAN7ZW55_9COLE</name>
<dbReference type="GO" id="GO:0016020">
    <property type="term" value="C:membrane"/>
    <property type="evidence" value="ECO:0007669"/>
    <property type="project" value="UniProtKB-SubCell"/>
</dbReference>
<feature type="transmembrane region" description="Helical" evidence="6">
    <location>
        <begin position="262"/>
        <end position="284"/>
    </location>
</feature>
<dbReference type="EMBL" id="JAVRBK010000001">
    <property type="protein sequence ID" value="KAK5649596.1"/>
    <property type="molecule type" value="Genomic_DNA"/>
</dbReference>
<dbReference type="InterPro" id="IPR000276">
    <property type="entry name" value="GPCR_Rhodpsn"/>
</dbReference>